<sequence>MHVSTAALSSEESAAVYGVPLADRNIQPVWIEVENREDRNYFLLSPGLDPNFFPASEAAEAFAGNASPEQRTDLDRRFRTLAFPNPVRPGETVSGFVLTNLNEGAKLVQIDLVAKERARTFSIFVVVPGFEGDYKRSQLFERTVDPEAPTVNYTDDANFRAALEALPCCATNEDGSTNGDPLNLIIVGSRDDALPALVRRGWSLTEQKWSGAIGRMISAALSGEPYVNAPVSDLHLFGRAQDLALQKARGDIHQRNHLRLWLSNIRYHDKLVWIGQISRDIGTRLTWHSPTFTTHKIDPEVDEARTALAEDMTYSQNLMKIGLVAGVGAAPDSAPRKNLTTDPYYTDGYRVVLVFDRKPRPLSEIEIFPWVTPYKVMHVTPGAKQ</sequence>
<dbReference type="Proteomes" id="UP000054911">
    <property type="component" value="Unassembled WGS sequence"/>
</dbReference>
<evidence type="ECO:0000259" key="1">
    <source>
        <dbReference type="Pfam" id="PF14067"/>
    </source>
</evidence>
<evidence type="ECO:0000313" key="3">
    <source>
        <dbReference type="Proteomes" id="UP000054911"/>
    </source>
</evidence>
<dbReference type="Pfam" id="PF14067">
    <property type="entry name" value="LssY_C"/>
    <property type="match status" value="1"/>
</dbReference>
<name>A0A158DKU3_9BURK</name>
<dbReference type="InterPro" id="IPR025902">
    <property type="entry name" value="LssY-like-C_dom"/>
</dbReference>
<dbReference type="AlphaFoldDB" id="A0A158DKU3"/>
<dbReference type="EMBL" id="FCOE02000041">
    <property type="protein sequence ID" value="SAK95093.1"/>
    <property type="molecule type" value="Genomic_DNA"/>
</dbReference>
<reference evidence="2" key="1">
    <citation type="submission" date="2016-01" db="EMBL/GenBank/DDBJ databases">
        <authorList>
            <person name="Peeters C."/>
        </authorList>
    </citation>
    <scope>NUCLEOTIDE SEQUENCE [LARGE SCALE GENOMIC DNA]</scope>
    <source>
        <strain evidence="2">LMG 29323</strain>
    </source>
</reference>
<proteinExistence type="predicted"/>
<keyword evidence="3" id="KW-1185">Reference proteome</keyword>
<dbReference type="STRING" id="1777141.AWB80_07059"/>
<organism evidence="2 3">
    <name type="scientific">Caballeronia pedi</name>
    <dbReference type="NCBI Taxonomy" id="1777141"/>
    <lineage>
        <taxon>Bacteria</taxon>
        <taxon>Pseudomonadati</taxon>
        <taxon>Pseudomonadota</taxon>
        <taxon>Betaproteobacteria</taxon>
        <taxon>Burkholderiales</taxon>
        <taxon>Burkholderiaceae</taxon>
        <taxon>Caballeronia</taxon>
    </lineage>
</organism>
<comment type="caution">
    <text evidence="2">The sequence shown here is derived from an EMBL/GenBank/DDBJ whole genome shotgun (WGS) entry which is preliminary data.</text>
</comment>
<feature type="domain" description="LssY-like C-terminal" evidence="1">
    <location>
        <begin position="169"/>
        <end position="349"/>
    </location>
</feature>
<evidence type="ECO:0000313" key="2">
    <source>
        <dbReference type="EMBL" id="SAK95093.1"/>
    </source>
</evidence>
<protein>
    <recommendedName>
        <fullName evidence="1">LssY-like C-terminal domain-containing protein</fullName>
    </recommendedName>
</protein>
<gene>
    <name evidence="2" type="ORF">AWB80_07059</name>
</gene>
<accession>A0A158DKU3</accession>